<organism evidence="1">
    <name type="scientific">bioreactor metagenome</name>
    <dbReference type="NCBI Taxonomy" id="1076179"/>
    <lineage>
        <taxon>unclassified sequences</taxon>
        <taxon>metagenomes</taxon>
        <taxon>ecological metagenomes</taxon>
    </lineage>
</organism>
<sequence>MVFWKLLAVIHLLRAVAGGIQNAVGCDRALIADEELSADGRKIRVFHLIHRYRRPTAELIFLSDGGDIGEVGNQRVAVKIEGEIDEVFNLGQLFVLRRRIEGVQFILIKAIHSLGKVLKLISVDQRSHQRL</sequence>
<evidence type="ECO:0000313" key="1">
    <source>
        <dbReference type="EMBL" id="MPM91764.1"/>
    </source>
</evidence>
<reference evidence="1" key="1">
    <citation type="submission" date="2019-08" db="EMBL/GenBank/DDBJ databases">
        <authorList>
            <person name="Kucharzyk K."/>
            <person name="Murdoch R.W."/>
            <person name="Higgins S."/>
            <person name="Loffler F."/>
        </authorList>
    </citation>
    <scope>NUCLEOTIDE SEQUENCE</scope>
</reference>
<protein>
    <submittedName>
        <fullName evidence="1">Uncharacterized protein</fullName>
    </submittedName>
</protein>
<dbReference type="AlphaFoldDB" id="A0A645DQM4"/>
<accession>A0A645DQM4</accession>
<dbReference type="EMBL" id="VSSQ01038779">
    <property type="protein sequence ID" value="MPM91764.1"/>
    <property type="molecule type" value="Genomic_DNA"/>
</dbReference>
<comment type="caution">
    <text evidence="1">The sequence shown here is derived from an EMBL/GenBank/DDBJ whole genome shotgun (WGS) entry which is preliminary data.</text>
</comment>
<proteinExistence type="predicted"/>
<gene>
    <name evidence="1" type="ORF">SDC9_138898</name>
</gene>
<name>A0A645DQM4_9ZZZZ</name>